<dbReference type="SUPFAM" id="SSF51679">
    <property type="entry name" value="Bacterial luciferase-like"/>
    <property type="match status" value="1"/>
</dbReference>
<evidence type="ECO:0000256" key="1">
    <source>
        <dbReference type="ARBA" id="ARBA00022630"/>
    </source>
</evidence>
<dbReference type="NCBIfam" id="TIGR03619">
    <property type="entry name" value="F420_Rv2161c"/>
    <property type="match status" value="1"/>
</dbReference>
<reference evidence="6 7" key="1">
    <citation type="submission" date="2019-02" db="EMBL/GenBank/DDBJ databases">
        <title>Sequencing the genomes of 1000 actinobacteria strains.</title>
        <authorList>
            <person name="Klenk H.-P."/>
        </authorList>
    </citation>
    <scope>NUCLEOTIDE SEQUENCE [LARGE SCALE GENOMIC DNA]</scope>
    <source>
        <strain evidence="6 7">DSM 45779</strain>
    </source>
</reference>
<gene>
    <name evidence="6" type="ORF">EV383_0734</name>
</gene>
<dbReference type="PANTHER" id="PTHR42847">
    <property type="entry name" value="ALKANESULFONATE MONOOXYGENASE"/>
    <property type="match status" value="1"/>
</dbReference>
<dbReference type="GO" id="GO:0046306">
    <property type="term" value="P:alkanesulfonate catabolic process"/>
    <property type="evidence" value="ECO:0007669"/>
    <property type="project" value="TreeGrafter"/>
</dbReference>
<keyword evidence="7" id="KW-1185">Reference proteome</keyword>
<keyword evidence="4" id="KW-0503">Monooxygenase</keyword>
<protein>
    <submittedName>
        <fullName evidence="6">Putative F420-dependent oxidoreductase</fullName>
    </submittedName>
</protein>
<dbReference type="GO" id="GO:0008726">
    <property type="term" value="F:alkanesulfonate monooxygenase activity"/>
    <property type="evidence" value="ECO:0007669"/>
    <property type="project" value="TreeGrafter"/>
</dbReference>
<evidence type="ECO:0000259" key="5">
    <source>
        <dbReference type="Pfam" id="PF00296"/>
    </source>
</evidence>
<feature type="domain" description="Luciferase-like" evidence="5">
    <location>
        <begin position="30"/>
        <end position="238"/>
    </location>
</feature>
<comment type="caution">
    <text evidence="6">The sequence shown here is derived from an EMBL/GenBank/DDBJ whole genome shotgun (WGS) entry which is preliminary data.</text>
</comment>
<evidence type="ECO:0000256" key="3">
    <source>
        <dbReference type="ARBA" id="ARBA00023002"/>
    </source>
</evidence>
<evidence type="ECO:0000313" key="7">
    <source>
        <dbReference type="Proteomes" id="UP000291591"/>
    </source>
</evidence>
<dbReference type="Gene3D" id="3.20.20.30">
    <property type="entry name" value="Luciferase-like domain"/>
    <property type="match status" value="1"/>
</dbReference>
<dbReference type="Proteomes" id="UP000291591">
    <property type="component" value="Unassembled WGS sequence"/>
</dbReference>
<keyword evidence="1" id="KW-0285">Flavoprotein</keyword>
<keyword evidence="2" id="KW-0288">FMN</keyword>
<organism evidence="6 7">
    <name type="scientific">Pseudonocardia sediminis</name>
    <dbReference type="NCBI Taxonomy" id="1397368"/>
    <lineage>
        <taxon>Bacteria</taxon>
        <taxon>Bacillati</taxon>
        <taxon>Actinomycetota</taxon>
        <taxon>Actinomycetes</taxon>
        <taxon>Pseudonocardiales</taxon>
        <taxon>Pseudonocardiaceae</taxon>
        <taxon>Pseudonocardia</taxon>
    </lineage>
</organism>
<dbReference type="AlphaFoldDB" id="A0A4Q7UQ57"/>
<dbReference type="InterPro" id="IPR019921">
    <property type="entry name" value="Lucif-like_OxRdtase_Rv2161c"/>
</dbReference>
<keyword evidence="3" id="KW-0560">Oxidoreductase</keyword>
<dbReference type="InterPro" id="IPR050172">
    <property type="entry name" value="SsuD_RutA_monooxygenase"/>
</dbReference>
<name>A0A4Q7UQ57_PSEST</name>
<sequence>MARSPLGYPVVVKFGVATFVTDEGIRPAPLARALEARGFDSVFLAEHSHIPASRESPYPGGGDLPEKYYRTLDPFLTLAEMGAVTENLLLGTGIVLLPQRDVIHTAKEVASLDLMSNGRVQFGVGAGWNREEMRDHGVDPKKRGALMTEQLGALKELWTKDEAEFHGDHVNFDATFAWPKPVQDPHPPIYLGGESEAALNRLATHGDAWLPRAHTSVEEINRVRSWLADQGRTDVPFTVFGLGTDLDPIKAYADAGVDRVTFMLETLPEDDTLTALDELAEVAAKAV</sequence>
<dbReference type="Pfam" id="PF00296">
    <property type="entry name" value="Bac_luciferase"/>
    <property type="match status" value="1"/>
</dbReference>
<evidence type="ECO:0000313" key="6">
    <source>
        <dbReference type="EMBL" id="RZT83907.1"/>
    </source>
</evidence>
<proteinExistence type="predicted"/>
<evidence type="ECO:0000256" key="4">
    <source>
        <dbReference type="ARBA" id="ARBA00023033"/>
    </source>
</evidence>
<evidence type="ECO:0000256" key="2">
    <source>
        <dbReference type="ARBA" id="ARBA00022643"/>
    </source>
</evidence>
<dbReference type="InterPro" id="IPR011251">
    <property type="entry name" value="Luciferase-like_dom"/>
</dbReference>
<accession>A0A4Q7UQ57</accession>
<dbReference type="PANTHER" id="PTHR42847:SF4">
    <property type="entry name" value="ALKANESULFONATE MONOOXYGENASE-RELATED"/>
    <property type="match status" value="1"/>
</dbReference>
<dbReference type="InterPro" id="IPR036661">
    <property type="entry name" value="Luciferase-like_sf"/>
</dbReference>
<dbReference type="EMBL" id="SHKL01000001">
    <property type="protein sequence ID" value="RZT83907.1"/>
    <property type="molecule type" value="Genomic_DNA"/>
</dbReference>